<name>A0ABT0K550_9ACTN</name>
<evidence type="ECO:0000256" key="1">
    <source>
        <dbReference type="SAM" id="MobiDB-lite"/>
    </source>
</evidence>
<evidence type="ECO:0000313" key="3">
    <source>
        <dbReference type="Proteomes" id="UP001201873"/>
    </source>
</evidence>
<dbReference type="EMBL" id="JALKFT010000052">
    <property type="protein sequence ID" value="MCK9878929.1"/>
    <property type="molecule type" value="Genomic_DNA"/>
</dbReference>
<sequence length="85" mass="9145">RWPSGQHGPVRSRPRQRIGPTRRACPPPRLGRSPRPRAAPPAPPATDTAFVHVLRGIVALRSLEVTATVAGLLPLDDGLSPYQLS</sequence>
<protein>
    <submittedName>
        <fullName evidence="2">Uncharacterized protein</fullName>
    </submittedName>
</protein>
<proteinExistence type="predicted"/>
<feature type="region of interest" description="Disordered" evidence="1">
    <location>
        <begin position="1"/>
        <end position="46"/>
    </location>
</feature>
<dbReference type="Proteomes" id="UP001201873">
    <property type="component" value="Unassembled WGS sequence"/>
</dbReference>
<accession>A0ABT0K550</accession>
<reference evidence="2 3" key="1">
    <citation type="submission" date="2022-04" db="EMBL/GenBank/DDBJ databases">
        <title>Genome diversity in the genus Frankia.</title>
        <authorList>
            <person name="Carlos-Shanley C."/>
            <person name="Hahn D."/>
        </authorList>
    </citation>
    <scope>NUCLEOTIDE SEQUENCE [LARGE SCALE GENOMIC DNA]</scope>
    <source>
        <strain evidence="2 3">Ag45/Mut15</strain>
    </source>
</reference>
<evidence type="ECO:0000313" key="2">
    <source>
        <dbReference type="EMBL" id="MCK9878929.1"/>
    </source>
</evidence>
<feature type="non-terminal residue" evidence="2">
    <location>
        <position position="1"/>
    </location>
</feature>
<gene>
    <name evidence="2" type="ORF">MXD59_24745</name>
</gene>
<organism evidence="2 3">
    <name type="scientific">Frankia umida</name>
    <dbReference type="NCBI Taxonomy" id="573489"/>
    <lineage>
        <taxon>Bacteria</taxon>
        <taxon>Bacillati</taxon>
        <taxon>Actinomycetota</taxon>
        <taxon>Actinomycetes</taxon>
        <taxon>Frankiales</taxon>
        <taxon>Frankiaceae</taxon>
        <taxon>Frankia</taxon>
    </lineage>
</organism>
<comment type="caution">
    <text evidence="2">The sequence shown here is derived from an EMBL/GenBank/DDBJ whole genome shotgun (WGS) entry which is preliminary data.</text>
</comment>
<keyword evidence="3" id="KW-1185">Reference proteome</keyword>